<protein>
    <recommendedName>
        <fullName evidence="5">LamG-like jellyroll fold domain-containing protein</fullName>
    </recommendedName>
</protein>
<organism evidence="6 7">
    <name type="scientific">Flavivirga eckloniae</name>
    <dbReference type="NCBI Taxonomy" id="1803846"/>
    <lineage>
        <taxon>Bacteria</taxon>
        <taxon>Pseudomonadati</taxon>
        <taxon>Bacteroidota</taxon>
        <taxon>Flavobacteriia</taxon>
        <taxon>Flavobacteriales</taxon>
        <taxon>Flavobacteriaceae</taxon>
        <taxon>Flavivirga</taxon>
    </lineage>
</organism>
<dbReference type="GO" id="GO:0005975">
    <property type="term" value="P:carbohydrate metabolic process"/>
    <property type="evidence" value="ECO:0007669"/>
    <property type="project" value="UniProtKB-ARBA"/>
</dbReference>
<keyword evidence="3" id="KW-1133">Transmembrane helix</keyword>
<dbReference type="Pfam" id="PF13385">
    <property type="entry name" value="Laminin_G_3"/>
    <property type="match status" value="1"/>
</dbReference>
<evidence type="ECO:0000313" key="6">
    <source>
        <dbReference type="EMBL" id="AUP80695.1"/>
    </source>
</evidence>
<feature type="chain" id="PRO_5014894902" description="LamG-like jellyroll fold domain-containing protein" evidence="4">
    <location>
        <begin position="32"/>
        <end position="838"/>
    </location>
</feature>
<dbReference type="OrthoDB" id="1110630at2"/>
<keyword evidence="7" id="KW-1185">Reference proteome</keyword>
<gene>
    <name evidence="6" type="ORF">C1H87_19040</name>
</gene>
<dbReference type="SMART" id="SM00560">
    <property type="entry name" value="LamGL"/>
    <property type="match status" value="1"/>
</dbReference>
<dbReference type="PANTHER" id="PTHR35807:SF1">
    <property type="entry name" value="TRANSCRIPTIONAL REGULATOR REDD"/>
    <property type="match status" value="1"/>
</dbReference>
<feature type="domain" description="LamG-like jellyroll fold" evidence="5">
    <location>
        <begin position="409"/>
        <end position="538"/>
    </location>
</feature>
<dbReference type="AlphaFoldDB" id="A0A2K9PUE3"/>
<keyword evidence="2" id="KW-1015">Disulfide bond</keyword>
<dbReference type="EMBL" id="CP025791">
    <property type="protein sequence ID" value="AUP80695.1"/>
    <property type="molecule type" value="Genomic_DNA"/>
</dbReference>
<dbReference type="InterPro" id="IPR006558">
    <property type="entry name" value="LamG-like"/>
</dbReference>
<feature type="transmembrane region" description="Helical" evidence="3">
    <location>
        <begin position="556"/>
        <end position="577"/>
    </location>
</feature>
<evidence type="ECO:0000256" key="1">
    <source>
        <dbReference type="ARBA" id="ARBA00022729"/>
    </source>
</evidence>
<dbReference type="Gene3D" id="2.60.120.200">
    <property type="match status" value="1"/>
</dbReference>
<dbReference type="InterPro" id="IPR051677">
    <property type="entry name" value="AfsR-DnrI-RedD_regulator"/>
</dbReference>
<evidence type="ECO:0000259" key="5">
    <source>
        <dbReference type="SMART" id="SM00560"/>
    </source>
</evidence>
<dbReference type="RefSeq" id="WP_102757341.1">
    <property type="nucleotide sequence ID" value="NZ_CP025791.1"/>
</dbReference>
<dbReference type="SUPFAM" id="SSF49899">
    <property type="entry name" value="Concanavalin A-like lectins/glucanases"/>
    <property type="match status" value="1"/>
</dbReference>
<proteinExistence type="predicted"/>
<dbReference type="InterPro" id="IPR013320">
    <property type="entry name" value="ConA-like_dom_sf"/>
</dbReference>
<name>A0A2K9PUE3_9FLAO</name>
<evidence type="ECO:0000256" key="2">
    <source>
        <dbReference type="ARBA" id="ARBA00023157"/>
    </source>
</evidence>
<dbReference type="GO" id="GO:0003677">
    <property type="term" value="F:DNA binding"/>
    <property type="evidence" value="ECO:0007669"/>
    <property type="project" value="TreeGrafter"/>
</dbReference>
<evidence type="ECO:0000256" key="3">
    <source>
        <dbReference type="SAM" id="Phobius"/>
    </source>
</evidence>
<dbReference type="GO" id="GO:0006355">
    <property type="term" value="P:regulation of DNA-templated transcription"/>
    <property type="evidence" value="ECO:0007669"/>
    <property type="project" value="TreeGrafter"/>
</dbReference>
<sequence>MNHPNKYRHKKIIHIACTLFCVLFCKLNVKADNITDYCFAIGEFTNIKSLNRSLHSLLEVQNPGLSLSLKNDTDNKTINVVFKDSSQVPFSVVLNKIGDYLKQKNMIFPLFIHYNGSEENFVSALNKQNLLNQIFVLPKNKTWPDISNLLLNNKKLVIFNTSDKSVASKYWVNFDDHVYEYPVHTSVIWEGASVLSKNSKTQQFMSLKSFASPFFKEKDLPDNIYNLSTNAYFLEHFLECWKKAGKVPNFIFYSNNKPGNVIHKLTPLLNDQPRVYGTVSSNGVTLSQITWKHNDQCLTDGVFSFPIDEKEDINLTPIKTGYRFSPQPLPLHIDLDKQHIKFVGEQLGVNQGISAYYKFDSSLENSVSPFQKHEGGVFVNDLERGSVLKFENKTFLELSHVEKYNIVNNSFTISIYAKLSNKGNYQDYCILGSTSNSYRKGLHINIRNGKPYFGFFTTDISSSDTLLPSKWYHIVARYNIDNGEQSIFIDGKKVGVSWNHPSFNGKGPLLLGHSIKQNNFFDGLLDDLYIWDRALSDEEIKILSIRNVENINEGTLLDIVIGVFIVILLLILVFLVFKKNVFSIKRKHGSVNPSNASPQGSINLFGGFKVLNAVGENITSSFTPKPRELFLLLLFNTIKNPKGIAKDELTQIIWGNLTSSKISNNRSVTLNRLKKALKHLDGIDVAFENNFWKLSDISTIPCDYKEVVSLIQNNTTTLNNLVPYIKKGRFLPVVKKEWLLDFRTAFNFELIDKLIFLIKNNKSENQPELVYFACNYILELDDQNETALFYLIHNMVDSGSSNKARFIFDKFCKTYKSVNNSKFPYDFNSFLQVSINEF</sequence>
<accession>A0A2K9PUE3</accession>
<reference evidence="6 7" key="1">
    <citation type="submission" date="2018-01" db="EMBL/GenBank/DDBJ databases">
        <title>Complete genome sequence of Flavivirga eckloniae ECD14 isolated from seaweed Ecklonia cava.</title>
        <authorList>
            <person name="Lee J.H."/>
            <person name="Baik K.S."/>
            <person name="Seong C.N."/>
        </authorList>
    </citation>
    <scope>NUCLEOTIDE SEQUENCE [LARGE SCALE GENOMIC DNA]</scope>
    <source>
        <strain evidence="6 7">ECD14</strain>
    </source>
</reference>
<dbReference type="GO" id="GO:0004553">
    <property type="term" value="F:hydrolase activity, hydrolyzing O-glycosyl compounds"/>
    <property type="evidence" value="ECO:0007669"/>
    <property type="project" value="UniProtKB-ARBA"/>
</dbReference>
<evidence type="ECO:0000313" key="7">
    <source>
        <dbReference type="Proteomes" id="UP000235826"/>
    </source>
</evidence>
<keyword evidence="3" id="KW-0812">Transmembrane</keyword>
<feature type="signal peptide" evidence="4">
    <location>
        <begin position="1"/>
        <end position="31"/>
    </location>
</feature>
<dbReference type="PANTHER" id="PTHR35807">
    <property type="entry name" value="TRANSCRIPTIONAL REGULATOR REDD-RELATED"/>
    <property type="match status" value="1"/>
</dbReference>
<keyword evidence="1 4" id="KW-0732">Signal</keyword>
<evidence type="ECO:0000256" key="4">
    <source>
        <dbReference type="SAM" id="SignalP"/>
    </source>
</evidence>
<keyword evidence="3" id="KW-0472">Membrane</keyword>
<dbReference type="Proteomes" id="UP000235826">
    <property type="component" value="Chromosome"/>
</dbReference>
<dbReference type="KEGG" id="fek:C1H87_19040"/>